<name>A0ABP6RPB6_9PSEU</name>
<evidence type="ECO:0000313" key="1">
    <source>
        <dbReference type="EMBL" id="GAA3357045.1"/>
    </source>
</evidence>
<keyword evidence="2" id="KW-1185">Reference proteome</keyword>
<dbReference type="RefSeq" id="WP_224955469.1">
    <property type="nucleotide sequence ID" value="NZ_BAAAYK010000038.1"/>
</dbReference>
<comment type="caution">
    <text evidence="1">The sequence shown here is derived from an EMBL/GenBank/DDBJ whole genome shotgun (WGS) entry which is preliminary data.</text>
</comment>
<dbReference type="SUPFAM" id="SSF51182">
    <property type="entry name" value="RmlC-like cupins"/>
    <property type="match status" value="1"/>
</dbReference>
<organism evidence="1 2">
    <name type="scientific">Saccharopolyspora gregorii</name>
    <dbReference type="NCBI Taxonomy" id="33914"/>
    <lineage>
        <taxon>Bacteria</taxon>
        <taxon>Bacillati</taxon>
        <taxon>Actinomycetota</taxon>
        <taxon>Actinomycetes</taxon>
        <taxon>Pseudonocardiales</taxon>
        <taxon>Pseudonocardiaceae</taxon>
        <taxon>Saccharopolyspora</taxon>
    </lineage>
</organism>
<dbReference type="Gene3D" id="2.60.120.10">
    <property type="entry name" value="Jelly Rolls"/>
    <property type="match status" value="1"/>
</dbReference>
<accession>A0ABP6RPB6</accession>
<evidence type="ECO:0008006" key="3">
    <source>
        <dbReference type="Google" id="ProtNLM"/>
    </source>
</evidence>
<dbReference type="Proteomes" id="UP001500483">
    <property type="component" value="Unassembled WGS sequence"/>
</dbReference>
<dbReference type="InterPro" id="IPR014710">
    <property type="entry name" value="RmlC-like_jellyroll"/>
</dbReference>
<reference evidence="2" key="1">
    <citation type="journal article" date="2019" name="Int. J. Syst. Evol. Microbiol.">
        <title>The Global Catalogue of Microorganisms (GCM) 10K type strain sequencing project: providing services to taxonomists for standard genome sequencing and annotation.</title>
        <authorList>
            <consortium name="The Broad Institute Genomics Platform"/>
            <consortium name="The Broad Institute Genome Sequencing Center for Infectious Disease"/>
            <person name="Wu L."/>
            <person name="Ma J."/>
        </authorList>
    </citation>
    <scope>NUCLEOTIDE SEQUENCE [LARGE SCALE GENOMIC DNA]</scope>
    <source>
        <strain evidence="2">JCM 9687</strain>
    </source>
</reference>
<protein>
    <recommendedName>
        <fullName evidence="3">ChrR-like cupin domain-containing protein</fullName>
    </recommendedName>
</protein>
<dbReference type="InterPro" id="IPR011051">
    <property type="entry name" value="RmlC_Cupin_sf"/>
</dbReference>
<gene>
    <name evidence="1" type="ORF">GCM10020366_23490</name>
</gene>
<dbReference type="EMBL" id="BAAAYK010000038">
    <property type="protein sequence ID" value="GAA3357045.1"/>
    <property type="molecule type" value="Genomic_DNA"/>
</dbReference>
<sequence length="121" mass="13140">MSIDDAPAVWAKVLDEEPWVPYEDPHLPGGDQAAQVKILAPNVFYAWFPPGYAAPEHSHPFNTTYHLVKGALRFGDEGWVRAGSVRGVRAGHVYGPEEADPAEGCEFLLVSDGPIGIDWAA</sequence>
<proteinExistence type="predicted"/>
<evidence type="ECO:0000313" key="2">
    <source>
        <dbReference type="Proteomes" id="UP001500483"/>
    </source>
</evidence>